<dbReference type="AlphaFoldDB" id="A0A6J7ZUX8"/>
<sequence>MNFCNFGKVIISRDTKDLSSIQAWRKNIECTKPPKISSNFSLRERFANYEEYMENFPKMSIKYESFQIKIPRLQDYLTNNKYWIKKNKNGEQKTFLEYFSLKKLNSLSVKEKKEHSLENCNPCNTIHGHISKLNKSAPEKTVALNALCSNATQTMIDITSPKAAQGSKTKGLDIVKKFVKMIQPVVETEMNISFDQSISVSMSPTSTPQDRKKEINKNIIESRNKFAESITDGGNDVYSFLASGKSYKQYNRDRMSTCFESKQMASDRTFKTNTEKKLHKPKTHHGKFDSYNFDKQGFLIYLTAKPKGSHVNWTQLARLFKVKINETIQQNAGQILEAYAKYNKIDISDIYIGEEVAPKNITTTKIDSSGALVETNQNVYGRKIPLAHIRQTALRDQIQLGILNHHSDQDYENLSDEDVQQRYTRIGEHQPEIKEEAINKLKQLERTRHIKIWHDHSDILNHSYICFMVSWLYDPANVLTDEEYVQKYPNRKPINIQSAVERPKIYLFGQSGSSDMEQVMYLETRIRYLEAVHLSISEGPVEVFDVVRVFTGDGPARQFEAGQQHGGNYPCICGARADNHGNLVFCYHLKVLDFDDRNKIASSANSLGKLQREETSILS</sequence>
<name>A0A6J7ZUX8_MYTCO</name>
<dbReference type="Proteomes" id="UP000507470">
    <property type="component" value="Unassembled WGS sequence"/>
</dbReference>
<evidence type="ECO:0000313" key="2">
    <source>
        <dbReference type="Proteomes" id="UP000507470"/>
    </source>
</evidence>
<organism evidence="1 2">
    <name type="scientific">Mytilus coruscus</name>
    <name type="common">Sea mussel</name>
    <dbReference type="NCBI Taxonomy" id="42192"/>
    <lineage>
        <taxon>Eukaryota</taxon>
        <taxon>Metazoa</taxon>
        <taxon>Spiralia</taxon>
        <taxon>Lophotrochozoa</taxon>
        <taxon>Mollusca</taxon>
        <taxon>Bivalvia</taxon>
        <taxon>Autobranchia</taxon>
        <taxon>Pteriomorphia</taxon>
        <taxon>Mytilida</taxon>
        <taxon>Mytiloidea</taxon>
        <taxon>Mytilidae</taxon>
        <taxon>Mytilinae</taxon>
        <taxon>Mytilus</taxon>
    </lineage>
</organism>
<protein>
    <submittedName>
        <fullName evidence="1">Uncharacterized protein</fullName>
    </submittedName>
</protein>
<keyword evidence="2" id="KW-1185">Reference proteome</keyword>
<reference evidence="1 2" key="1">
    <citation type="submission" date="2020-06" db="EMBL/GenBank/DDBJ databases">
        <authorList>
            <person name="Li R."/>
            <person name="Bekaert M."/>
        </authorList>
    </citation>
    <scope>NUCLEOTIDE SEQUENCE [LARGE SCALE GENOMIC DNA]</scope>
    <source>
        <strain evidence="2">wild</strain>
    </source>
</reference>
<dbReference type="OrthoDB" id="5986221at2759"/>
<accession>A0A6J7ZUX8</accession>
<evidence type="ECO:0000313" key="1">
    <source>
        <dbReference type="EMBL" id="CAC5356744.1"/>
    </source>
</evidence>
<proteinExistence type="predicted"/>
<dbReference type="EMBL" id="CACVKT020000176">
    <property type="protein sequence ID" value="CAC5356744.1"/>
    <property type="molecule type" value="Genomic_DNA"/>
</dbReference>
<gene>
    <name evidence="1" type="ORF">MCOR_745</name>
</gene>